<dbReference type="RefSeq" id="WP_060787144.1">
    <property type="nucleotide sequence ID" value="NZ_JBLLPD010000007.1"/>
</dbReference>
<sequence length="92" mass="10828">MFKRLFWICIGFVMGVMSVTKARAYVKEKFPQSARNFFFDKDPKNLTLSTILSLYNDFNSSRKAHESQLNSKYADKYADKRDDSFTNKSYTK</sequence>
<protein>
    <submittedName>
        <fullName evidence="1">Uncharacterized protein</fullName>
    </submittedName>
</protein>
<dbReference type="OrthoDB" id="3243054at2"/>
<evidence type="ECO:0000313" key="2">
    <source>
        <dbReference type="Proteomes" id="UP000070558"/>
    </source>
</evidence>
<dbReference type="Proteomes" id="UP000070558">
    <property type="component" value="Unassembled WGS sequence"/>
</dbReference>
<organism evidence="1 2">
    <name type="scientific">Gardnerella vaginalis</name>
    <dbReference type="NCBI Taxonomy" id="2702"/>
    <lineage>
        <taxon>Bacteria</taxon>
        <taxon>Bacillati</taxon>
        <taxon>Actinomycetota</taxon>
        <taxon>Actinomycetes</taxon>
        <taxon>Bifidobacteriales</taxon>
        <taxon>Bifidobacteriaceae</taxon>
        <taxon>Gardnerella</taxon>
    </lineage>
</organism>
<reference evidence="1 2" key="1">
    <citation type="submission" date="2016-01" db="EMBL/GenBank/DDBJ databases">
        <authorList>
            <person name="Oliw E.H."/>
        </authorList>
    </citation>
    <scope>NUCLEOTIDE SEQUENCE [LARGE SCALE GENOMIC DNA]</scope>
    <source>
        <strain evidence="1 2">GED7760B</strain>
    </source>
</reference>
<proteinExistence type="predicted"/>
<comment type="caution">
    <text evidence="1">The sequence shown here is derived from an EMBL/GenBank/DDBJ whole genome shotgun (WGS) entry which is preliminary data.</text>
</comment>
<gene>
    <name evidence="1" type="ORF">HMPREF3216_01002</name>
</gene>
<accession>A0A133NN57</accession>
<name>A0A133NN57_GARVA</name>
<dbReference type="EMBL" id="LRQA01000045">
    <property type="protein sequence ID" value="KXA17720.1"/>
    <property type="molecule type" value="Genomic_DNA"/>
</dbReference>
<dbReference type="AlphaFoldDB" id="A0A133NN57"/>
<dbReference type="PATRIC" id="fig|2702.99.peg.978"/>
<evidence type="ECO:0000313" key="1">
    <source>
        <dbReference type="EMBL" id="KXA17720.1"/>
    </source>
</evidence>